<accession>A0A3L9Y3Y6</accession>
<dbReference type="SUPFAM" id="SSF53448">
    <property type="entry name" value="Nucleotide-diphospho-sugar transferases"/>
    <property type="match status" value="1"/>
</dbReference>
<keyword evidence="6" id="KW-1185">Reference proteome</keyword>
<comment type="caution">
    <text evidence="5">The sequence shown here is derived from an EMBL/GenBank/DDBJ whole genome shotgun (WGS) entry which is preliminary data.</text>
</comment>
<keyword evidence="2" id="KW-0328">Glycosyltransferase</keyword>
<evidence type="ECO:0000256" key="2">
    <source>
        <dbReference type="ARBA" id="ARBA00022676"/>
    </source>
</evidence>
<sequence length="313" mass="34418">MANRSPQTVTILLTTFNGARHLGAQLASYTAQSHADWRLWVSDDGSTDETTAILRRFERGPAGQREVRMMQGPGAGMAANFLSLLQHPDLPDGPVALSDQDDVWMPHRLARGLDLMNRRPDARPVLYAANTIQTDADLSPRRMQNRAGLRPSFANALVQNIIAGNTIMLNAAAMRAIRATMPPRPDVPFHDWWLYQLLTGIGGEIVFDETPCLYYRQHHANLLGSHRGTRASARRLRLIANGTYGSWVRQNAAALSRVTPHLTPDAADRLGEVLATSGQGGLPRFRSLRRAGVFRQGRPAAGILSLLSLIARV</sequence>
<dbReference type="PANTHER" id="PTHR43685">
    <property type="entry name" value="GLYCOSYLTRANSFERASE"/>
    <property type="match status" value="1"/>
</dbReference>
<evidence type="ECO:0000256" key="3">
    <source>
        <dbReference type="ARBA" id="ARBA00022679"/>
    </source>
</evidence>
<dbReference type="Gene3D" id="3.90.550.10">
    <property type="entry name" value="Spore Coat Polysaccharide Biosynthesis Protein SpsA, Chain A"/>
    <property type="match status" value="1"/>
</dbReference>
<organism evidence="5 6">
    <name type="scientific">Rhodophyticola porphyridii</name>
    <dbReference type="NCBI Taxonomy" id="1852017"/>
    <lineage>
        <taxon>Bacteria</taxon>
        <taxon>Pseudomonadati</taxon>
        <taxon>Pseudomonadota</taxon>
        <taxon>Alphaproteobacteria</taxon>
        <taxon>Rhodobacterales</taxon>
        <taxon>Roseobacteraceae</taxon>
        <taxon>Rhodophyticola</taxon>
    </lineage>
</organism>
<dbReference type="InterPro" id="IPR001173">
    <property type="entry name" value="Glyco_trans_2-like"/>
</dbReference>
<dbReference type="Pfam" id="PF00535">
    <property type="entry name" value="Glycos_transf_2"/>
    <property type="match status" value="1"/>
</dbReference>
<evidence type="ECO:0000256" key="1">
    <source>
        <dbReference type="ARBA" id="ARBA00006739"/>
    </source>
</evidence>
<dbReference type="InterPro" id="IPR029044">
    <property type="entry name" value="Nucleotide-diphossugar_trans"/>
</dbReference>
<evidence type="ECO:0000313" key="6">
    <source>
        <dbReference type="Proteomes" id="UP000281343"/>
    </source>
</evidence>
<reference evidence="5 6" key="1">
    <citation type="submission" date="2018-10" db="EMBL/GenBank/DDBJ databases">
        <authorList>
            <person name="Jung H.S."/>
            <person name="Jeon C.O."/>
        </authorList>
    </citation>
    <scope>NUCLEOTIDE SEQUENCE [LARGE SCALE GENOMIC DNA]</scope>
    <source>
        <strain evidence="5 6">MA-7-27</strain>
    </source>
</reference>
<dbReference type="EMBL" id="RCNT01000001">
    <property type="protein sequence ID" value="RMA43521.1"/>
    <property type="molecule type" value="Genomic_DNA"/>
</dbReference>
<evidence type="ECO:0000259" key="4">
    <source>
        <dbReference type="Pfam" id="PF00535"/>
    </source>
</evidence>
<dbReference type="InterPro" id="IPR050834">
    <property type="entry name" value="Glycosyltransf_2"/>
</dbReference>
<evidence type="ECO:0000313" key="5">
    <source>
        <dbReference type="EMBL" id="RMA43521.1"/>
    </source>
</evidence>
<protein>
    <submittedName>
        <fullName evidence="5">Glycosyltransferase</fullName>
    </submittedName>
</protein>
<gene>
    <name evidence="5" type="ORF">D9R08_00820</name>
</gene>
<dbReference type="GO" id="GO:0016757">
    <property type="term" value="F:glycosyltransferase activity"/>
    <property type="evidence" value="ECO:0007669"/>
    <property type="project" value="UniProtKB-KW"/>
</dbReference>
<dbReference type="AlphaFoldDB" id="A0A3L9Y3Y6"/>
<comment type="similarity">
    <text evidence="1">Belongs to the glycosyltransferase 2 family.</text>
</comment>
<dbReference type="OrthoDB" id="9802649at2"/>
<proteinExistence type="inferred from homology"/>
<dbReference type="PANTHER" id="PTHR43685:SF5">
    <property type="entry name" value="GLYCOSYLTRANSFERASE EPSE-RELATED"/>
    <property type="match status" value="1"/>
</dbReference>
<name>A0A3L9Y3Y6_9RHOB</name>
<keyword evidence="3 5" id="KW-0808">Transferase</keyword>
<feature type="domain" description="Glycosyltransferase 2-like" evidence="4">
    <location>
        <begin position="10"/>
        <end position="121"/>
    </location>
</feature>
<dbReference type="Proteomes" id="UP000281343">
    <property type="component" value="Unassembled WGS sequence"/>
</dbReference>
<dbReference type="RefSeq" id="WP_121896114.1">
    <property type="nucleotide sequence ID" value="NZ_RCNT01000001.1"/>
</dbReference>